<evidence type="ECO:0000313" key="4">
    <source>
        <dbReference type="Proteomes" id="UP000248863"/>
    </source>
</evidence>
<evidence type="ECO:0000256" key="1">
    <source>
        <dbReference type="SAM" id="SignalP"/>
    </source>
</evidence>
<feature type="chain" id="PRO_5016431184" description="TNase-like domain-containing protein" evidence="1">
    <location>
        <begin position="18"/>
        <end position="155"/>
    </location>
</feature>
<dbReference type="InterPro" id="IPR016071">
    <property type="entry name" value="Staphylococal_nuclease_OB-fold"/>
</dbReference>
<feature type="domain" description="TNase-like" evidence="2">
    <location>
        <begin position="22"/>
        <end position="138"/>
    </location>
</feature>
<comment type="caution">
    <text evidence="3">The sequence shown here is derived from an EMBL/GenBank/DDBJ whole genome shotgun (WGS) entry which is preliminary data.</text>
</comment>
<dbReference type="Gene3D" id="2.40.50.90">
    <property type="match status" value="1"/>
</dbReference>
<accession>A0A327KNI3</accession>
<evidence type="ECO:0000313" key="3">
    <source>
        <dbReference type="EMBL" id="RAI39536.1"/>
    </source>
</evidence>
<dbReference type="EMBL" id="NPEU01000073">
    <property type="protein sequence ID" value="RAI39536.1"/>
    <property type="molecule type" value="Genomic_DNA"/>
</dbReference>
<dbReference type="SUPFAM" id="SSF50199">
    <property type="entry name" value="Staphylococcal nuclease"/>
    <property type="match status" value="1"/>
</dbReference>
<dbReference type="Pfam" id="PF00565">
    <property type="entry name" value="SNase"/>
    <property type="match status" value="1"/>
</dbReference>
<organism evidence="3 4">
    <name type="scientific">Rhodoplanes elegans</name>
    <dbReference type="NCBI Taxonomy" id="29408"/>
    <lineage>
        <taxon>Bacteria</taxon>
        <taxon>Pseudomonadati</taxon>
        <taxon>Pseudomonadota</taxon>
        <taxon>Alphaproteobacteria</taxon>
        <taxon>Hyphomicrobiales</taxon>
        <taxon>Nitrobacteraceae</taxon>
        <taxon>Rhodoplanes</taxon>
    </lineage>
</organism>
<sequence>MKRLALLLVLLAAPAAAGEVVVIDGDTLTLGDAVVRLAGIDAPEMRQTCASASGRPYACGLEARRALVDLVQGRDVTCTITGRDRYGRQLGVCRTSVGELNAAMVRAGWAVDYTRYSHGRWARDEAAARDAKRGLWRGGTFEMPEDWRRSRRGAR</sequence>
<dbReference type="InterPro" id="IPR035437">
    <property type="entry name" value="SNase_OB-fold_sf"/>
</dbReference>
<feature type="signal peptide" evidence="1">
    <location>
        <begin position="1"/>
        <end position="17"/>
    </location>
</feature>
<dbReference type="AlphaFoldDB" id="A0A327KNI3"/>
<name>A0A327KNI3_9BRAD</name>
<dbReference type="SMART" id="SM00318">
    <property type="entry name" value="SNc"/>
    <property type="match status" value="1"/>
</dbReference>
<dbReference type="PROSITE" id="PS50830">
    <property type="entry name" value="TNASE_3"/>
    <property type="match status" value="1"/>
</dbReference>
<dbReference type="PANTHER" id="PTHR12302">
    <property type="entry name" value="EBNA2 BINDING PROTEIN P100"/>
    <property type="match status" value="1"/>
</dbReference>
<keyword evidence="4" id="KW-1185">Reference proteome</keyword>
<dbReference type="OrthoDB" id="9805504at2"/>
<gene>
    <name evidence="3" type="ORF">CH338_09185</name>
</gene>
<protein>
    <recommendedName>
        <fullName evidence="2">TNase-like domain-containing protein</fullName>
    </recommendedName>
</protein>
<dbReference type="PANTHER" id="PTHR12302:SF26">
    <property type="entry name" value="BLR1266 PROTEIN"/>
    <property type="match status" value="1"/>
</dbReference>
<dbReference type="RefSeq" id="WP_111356801.1">
    <property type="nucleotide sequence ID" value="NZ_NHSK01000051.1"/>
</dbReference>
<dbReference type="Proteomes" id="UP000248863">
    <property type="component" value="Unassembled WGS sequence"/>
</dbReference>
<reference evidence="3 4" key="1">
    <citation type="submission" date="2017-07" db="EMBL/GenBank/DDBJ databases">
        <title>Draft Genome Sequences of Select Purple Nonsulfur Bacteria.</title>
        <authorList>
            <person name="Lasarre B."/>
            <person name="Mckinlay J.B."/>
        </authorList>
    </citation>
    <scope>NUCLEOTIDE SEQUENCE [LARGE SCALE GENOMIC DNA]</scope>
    <source>
        <strain evidence="3 4">DSM 11907</strain>
    </source>
</reference>
<proteinExistence type="predicted"/>
<evidence type="ECO:0000259" key="2">
    <source>
        <dbReference type="PROSITE" id="PS50830"/>
    </source>
</evidence>
<keyword evidence="1" id="KW-0732">Signal</keyword>